<evidence type="ECO:0000313" key="2">
    <source>
        <dbReference type="Proteomes" id="UP000034086"/>
    </source>
</evidence>
<dbReference type="InterPro" id="IPR029063">
    <property type="entry name" value="SAM-dependent_MTases_sf"/>
</dbReference>
<protein>
    <submittedName>
        <fullName evidence="1">Methyltransferase type 11</fullName>
    </submittedName>
</protein>
<dbReference type="Gene3D" id="3.40.50.150">
    <property type="entry name" value="Vaccinia Virus protein VP39"/>
    <property type="match status" value="1"/>
</dbReference>
<accession>A0A0G1PBM5</accession>
<comment type="caution">
    <text evidence="1">The sequence shown here is derived from an EMBL/GenBank/DDBJ whole genome shotgun (WGS) entry which is preliminary data.</text>
</comment>
<dbReference type="GO" id="GO:0008168">
    <property type="term" value="F:methyltransferase activity"/>
    <property type="evidence" value="ECO:0007669"/>
    <property type="project" value="UniProtKB-KW"/>
</dbReference>
<dbReference type="AlphaFoldDB" id="A0A0G1PBM5"/>
<dbReference type="GO" id="GO:0032259">
    <property type="term" value="P:methylation"/>
    <property type="evidence" value="ECO:0007669"/>
    <property type="project" value="UniProtKB-KW"/>
</dbReference>
<dbReference type="EMBL" id="LCKQ01000026">
    <property type="protein sequence ID" value="KKU02813.1"/>
    <property type="molecule type" value="Genomic_DNA"/>
</dbReference>
<dbReference type="PANTHER" id="PTHR43861:SF6">
    <property type="entry name" value="METHYLTRANSFERASE TYPE 11"/>
    <property type="match status" value="1"/>
</dbReference>
<name>A0A0G1PBM5_9BACT</name>
<organism evidence="1 2">
    <name type="scientific">Candidatus Woesebacteria bacterium GW2011_GWE1_45_18</name>
    <dbReference type="NCBI Taxonomy" id="1618598"/>
    <lineage>
        <taxon>Bacteria</taxon>
        <taxon>Candidatus Woeseibacteriota</taxon>
    </lineage>
</organism>
<dbReference type="SUPFAM" id="SSF53335">
    <property type="entry name" value="S-adenosyl-L-methionine-dependent methyltransferases"/>
    <property type="match status" value="1"/>
</dbReference>
<dbReference type="CDD" id="cd02440">
    <property type="entry name" value="AdoMet_MTases"/>
    <property type="match status" value="1"/>
</dbReference>
<reference evidence="1 2" key="1">
    <citation type="journal article" date="2015" name="Nature">
        <title>rRNA introns, odd ribosomes, and small enigmatic genomes across a large radiation of phyla.</title>
        <authorList>
            <person name="Brown C.T."/>
            <person name="Hug L.A."/>
            <person name="Thomas B.C."/>
            <person name="Sharon I."/>
            <person name="Castelle C.J."/>
            <person name="Singh A."/>
            <person name="Wilkins M.J."/>
            <person name="Williams K.H."/>
            <person name="Banfield J.F."/>
        </authorList>
    </citation>
    <scope>NUCLEOTIDE SEQUENCE [LARGE SCALE GENOMIC DNA]</scope>
</reference>
<dbReference type="Pfam" id="PF13489">
    <property type="entry name" value="Methyltransf_23"/>
    <property type="match status" value="1"/>
</dbReference>
<dbReference type="Proteomes" id="UP000034086">
    <property type="component" value="Unassembled WGS sequence"/>
</dbReference>
<keyword evidence="1" id="KW-0808">Transferase</keyword>
<gene>
    <name evidence="1" type="ORF">UX03_C0026G0006</name>
</gene>
<dbReference type="PATRIC" id="fig|1618598.3.peg.560"/>
<proteinExistence type="predicted"/>
<sequence length="287" mass="33043">MTSSLKCPICRSGNTEKFWAMSGYRLVRCQNCSAAWDPLPPEKFLSLYDKTYFVNENPKGGYTNYFEGMRINRKTFSDRLAKIEKKLGKKGRLLDVGCALGDCLLEAKRLGWKEAEGIEVSDYAYQFAKRRGLNVKPGTLSENSYKPDTFEAVTYQDVIEHIPDPVNELKKIYKILKPGGIIFLVTPDVGGFWSGLLGPLWYHYKPREHLVYFSQKSITQALKEAGFENIETRKTYHVLSLEYILNRLKYYFPAFFELILKVVTKTPFKNTAFRAYTGELEAWGEKP</sequence>
<evidence type="ECO:0000313" key="1">
    <source>
        <dbReference type="EMBL" id="KKU02813.1"/>
    </source>
</evidence>
<keyword evidence="1" id="KW-0489">Methyltransferase</keyword>
<dbReference type="PANTHER" id="PTHR43861">
    <property type="entry name" value="TRANS-ACONITATE 2-METHYLTRANSFERASE-RELATED"/>
    <property type="match status" value="1"/>
</dbReference>